<evidence type="ECO:0000313" key="3">
    <source>
        <dbReference type="Proteomes" id="UP000551616"/>
    </source>
</evidence>
<dbReference type="Proteomes" id="UP000551616">
    <property type="component" value="Unassembled WGS sequence"/>
</dbReference>
<organism evidence="2 3">
    <name type="scientific">Bremerella alba</name>
    <dbReference type="NCBI Taxonomy" id="980252"/>
    <lineage>
        <taxon>Bacteria</taxon>
        <taxon>Pseudomonadati</taxon>
        <taxon>Planctomycetota</taxon>
        <taxon>Planctomycetia</taxon>
        <taxon>Pirellulales</taxon>
        <taxon>Pirellulaceae</taxon>
        <taxon>Bremerella</taxon>
    </lineage>
</organism>
<keyword evidence="3" id="KW-1185">Reference proteome</keyword>
<comment type="caution">
    <text evidence="2">The sequence shown here is derived from an EMBL/GenBank/DDBJ whole genome shotgun (WGS) entry which is preliminary data.</text>
</comment>
<evidence type="ECO:0000256" key="1">
    <source>
        <dbReference type="SAM" id="MobiDB-lite"/>
    </source>
</evidence>
<name>A0A7V8V878_9BACT</name>
<accession>A0A7V8V878</accession>
<dbReference type="EMBL" id="JABRWO010000011">
    <property type="protein sequence ID" value="MBA2116733.1"/>
    <property type="molecule type" value="Genomic_DNA"/>
</dbReference>
<gene>
    <name evidence="2" type="ORF">HOV93_39250</name>
</gene>
<protein>
    <submittedName>
        <fullName evidence="2">Uncharacterized protein</fullName>
    </submittedName>
</protein>
<reference evidence="2 3" key="1">
    <citation type="submission" date="2020-05" db="EMBL/GenBank/DDBJ databases">
        <title>Bremerella alba sp. nov., a novel planctomycete isolated from the surface of the macroalga Fucus spiralis.</title>
        <authorList>
            <person name="Godinho O."/>
            <person name="Botelho R."/>
            <person name="Albuquerque L."/>
            <person name="Wiegand S."/>
            <person name="Da Costa M.S."/>
            <person name="Lobo-Da-Cunha A."/>
            <person name="Jogler C."/>
            <person name="Lage O.M."/>
        </authorList>
    </citation>
    <scope>NUCLEOTIDE SEQUENCE [LARGE SCALE GENOMIC DNA]</scope>
    <source>
        <strain evidence="2 3">FF15</strain>
    </source>
</reference>
<proteinExistence type="predicted"/>
<evidence type="ECO:0000313" key="2">
    <source>
        <dbReference type="EMBL" id="MBA2116733.1"/>
    </source>
</evidence>
<dbReference type="RefSeq" id="WP_207398134.1">
    <property type="nucleotide sequence ID" value="NZ_JABRWO010000011.1"/>
</dbReference>
<dbReference type="AlphaFoldDB" id="A0A7V8V878"/>
<sequence>MGKPSTRFLKAINRLSKSPALKEGVKTEALSRWLYHGHGEKYLSLPPCEDGVGRSPNANPRRFSCPTKSRHYARWLPLRDHITGDRKGIVADKRTKKVPFISVDIDRHSSSVSSNRHQQLVVAIGRYLCCFPHIKWIAEVNPNNGSTKFFGFRRAGDHFLLSDAQKIASHIKQELIERNLCHNGNIEVFPDNCKAVFLPLRRDKISIADRGILPRCVRKMKDERVFGETVWEYYRSYSILHFINWIYQGDNYSEPALISALRFSCAGMPDDMSIDDDVSIAPSKPVVARSPAGSGLANQRINKAVTRTDSKGQSDPSAFSRNWSALLPFVREFFKLNKTFPSVSEALHYLKENDLYSGDWSDNERHRRARVTDILNKIQETFDPSLLKSHQKVTLDPGIRRWCRRQFPNGITGKQRQINEVDMTSVVKDIRVPGRFVEYAVGVIAFCLNDPLENYALPINRIKAVWDLVPNTPSWNQKYFQVVRRHLEKIGVVDIYDKNHCTGKAWRWRKGENFPQKMKQSRRSICSNESRSCKLSEIKSLCETSRAMRLSTGGAREWGGKGVEKEYTHNSLYHLPLQNPVTTIRNSHYRGPPRSKGPDWHLTLSNSLN</sequence>
<feature type="region of interest" description="Disordered" evidence="1">
    <location>
        <begin position="589"/>
        <end position="609"/>
    </location>
</feature>